<dbReference type="InterPro" id="IPR010982">
    <property type="entry name" value="Lambda_DNA-bd_dom_sf"/>
</dbReference>
<dbReference type="Gene3D" id="1.10.260.40">
    <property type="entry name" value="lambda repressor-like DNA-binding domains"/>
    <property type="match status" value="1"/>
</dbReference>
<dbReference type="SUPFAM" id="SSF47413">
    <property type="entry name" value="lambda repressor-like DNA-binding domains"/>
    <property type="match status" value="1"/>
</dbReference>
<dbReference type="InterPro" id="IPR001387">
    <property type="entry name" value="Cro/C1-type_HTH"/>
</dbReference>
<dbReference type="InterPro" id="IPR046335">
    <property type="entry name" value="LacI/GalR-like_sensor"/>
</dbReference>
<dbReference type="PANTHER" id="PTHR30146">
    <property type="entry name" value="LACI-RELATED TRANSCRIPTIONAL REPRESSOR"/>
    <property type="match status" value="1"/>
</dbReference>
<evidence type="ECO:0000259" key="4">
    <source>
        <dbReference type="PROSITE" id="PS50932"/>
    </source>
</evidence>
<dbReference type="SMART" id="SM00354">
    <property type="entry name" value="HTH_LACI"/>
    <property type="match status" value="1"/>
</dbReference>
<evidence type="ECO:0000313" key="7">
    <source>
        <dbReference type="Proteomes" id="UP001466331"/>
    </source>
</evidence>
<feature type="domain" description="HTH lacI-type" evidence="4">
    <location>
        <begin position="5"/>
        <end position="60"/>
    </location>
</feature>
<sequence>MKKKITISDVAREAGVSISTVSNYLNGREELLRPDTRKRVERAISDLEYRPNPVARQLKTGNSPFIGLIVPSVANPFYGVFAQYVESAAAELGYHVLLGNCSRDPGKEKEFAEQLFNYGVRGVVFGSSLVDVSYLSDLIKEGLRLVTFDRSSAQGEKMAFDAVGVDNWQGMYIATRHLLGLGHRRIGFVSGPIKTISRINRLEGYKKALIDAGIEPDPDIIWQMDVSAGYGDSDAIRIGRKATQQLLASPNPPTAIVAINAMFAMGVYSGAREMGVSIPDELSVVGFDDIDLAEIVNPPLTTIRQPLADMASKAVELLVNRLDGKHDGDGICHTFPAELVVRHSTDKPKAR</sequence>
<comment type="caution">
    <text evidence="6">The sequence shown here is derived from an EMBL/GenBank/DDBJ whole genome shotgun (WGS) entry which is preliminary data.</text>
</comment>
<proteinExistence type="predicted"/>
<evidence type="ECO:0000259" key="5">
    <source>
        <dbReference type="PROSITE" id="PS50943"/>
    </source>
</evidence>
<keyword evidence="7" id="KW-1185">Reference proteome</keyword>
<protein>
    <submittedName>
        <fullName evidence="6">LacI family DNA-binding transcriptional regulator</fullName>
    </submittedName>
</protein>
<accession>A0ABU9UC82</accession>
<dbReference type="PRINTS" id="PR00036">
    <property type="entry name" value="HTHLACI"/>
</dbReference>
<dbReference type="CDD" id="cd01392">
    <property type="entry name" value="HTH_LacI"/>
    <property type="match status" value="1"/>
</dbReference>
<evidence type="ECO:0000256" key="3">
    <source>
        <dbReference type="ARBA" id="ARBA00023163"/>
    </source>
</evidence>
<dbReference type="PROSITE" id="PS00356">
    <property type="entry name" value="HTH_LACI_1"/>
    <property type="match status" value="1"/>
</dbReference>
<reference evidence="6 7" key="1">
    <citation type="submission" date="2024-03" db="EMBL/GenBank/DDBJ databases">
        <title>Ignisphaera cupida sp. nov., a hyperthermophilic hydrolytic archaeon from a hot spring of Kamchatka, and proposal of Ignisphaeraceae fam. nov.</title>
        <authorList>
            <person name="Podosokorskaya O.A."/>
            <person name="Elcheninov A.G."/>
            <person name="Maltseva A.I."/>
            <person name="Zayulina K.S."/>
            <person name="Novikov A."/>
            <person name="Merkel A.Y."/>
        </authorList>
    </citation>
    <scope>NUCLEOTIDE SEQUENCE [LARGE SCALE GENOMIC DNA]</scope>
    <source>
        <strain evidence="6 7">38H-sp</strain>
    </source>
</reference>
<dbReference type="Pfam" id="PF00356">
    <property type="entry name" value="LacI"/>
    <property type="match status" value="1"/>
</dbReference>
<name>A0ABU9UC82_9SPIR</name>
<dbReference type="Proteomes" id="UP001466331">
    <property type="component" value="Unassembled WGS sequence"/>
</dbReference>
<keyword evidence="2 6" id="KW-0238">DNA-binding</keyword>
<dbReference type="EMBL" id="JBCHKQ010000003">
    <property type="protein sequence ID" value="MEM5948278.1"/>
    <property type="molecule type" value="Genomic_DNA"/>
</dbReference>
<dbReference type="Pfam" id="PF13377">
    <property type="entry name" value="Peripla_BP_3"/>
    <property type="match status" value="1"/>
</dbReference>
<dbReference type="RefSeq" id="WP_420069731.1">
    <property type="nucleotide sequence ID" value="NZ_JBCHKQ010000003.1"/>
</dbReference>
<dbReference type="SUPFAM" id="SSF53822">
    <property type="entry name" value="Periplasmic binding protein-like I"/>
    <property type="match status" value="1"/>
</dbReference>
<dbReference type="PROSITE" id="PS50932">
    <property type="entry name" value="HTH_LACI_2"/>
    <property type="match status" value="1"/>
</dbReference>
<dbReference type="InterPro" id="IPR028082">
    <property type="entry name" value="Peripla_BP_I"/>
</dbReference>
<keyword evidence="3" id="KW-0804">Transcription</keyword>
<dbReference type="PANTHER" id="PTHR30146:SF147">
    <property type="entry name" value="HTH-TYPE TRANSCRIPTIONAL REGULATOR DEGA"/>
    <property type="match status" value="1"/>
</dbReference>
<organism evidence="6 7">
    <name type="scientific">Rarispira pelagica</name>
    <dbReference type="NCBI Taxonomy" id="3141764"/>
    <lineage>
        <taxon>Bacteria</taxon>
        <taxon>Pseudomonadati</taxon>
        <taxon>Spirochaetota</taxon>
        <taxon>Spirochaetia</taxon>
        <taxon>Winmispirales</taxon>
        <taxon>Winmispiraceae</taxon>
        <taxon>Rarispira</taxon>
    </lineage>
</organism>
<gene>
    <name evidence="6" type="ORF">WKV44_06955</name>
</gene>
<dbReference type="CDD" id="cd06267">
    <property type="entry name" value="PBP1_LacI_sugar_binding-like"/>
    <property type="match status" value="1"/>
</dbReference>
<evidence type="ECO:0000256" key="1">
    <source>
        <dbReference type="ARBA" id="ARBA00023015"/>
    </source>
</evidence>
<evidence type="ECO:0000313" key="6">
    <source>
        <dbReference type="EMBL" id="MEM5948278.1"/>
    </source>
</evidence>
<dbReference type="Gene3D" id="3.40.50.2300">
    <property type="match status" value="2"/>
</dbReference>
<feature type="domain" description="HTH cro/C1-type" evidence="5">
    <location>
        <begin position="2"/>
        <end position="28"/>
    </location>
</feature>
<dbReference type="GO" id="GO:0003677">
    <property type="term" value="F:DNA binding"/>
    <property type="evidence" value="ECO:0007669"/>
    <property type="project" value="UniProtKB-KW"/>
</dbReference>
<dbReference type="InterPro" id="IPR000843">
    <property type="entry name" value="HTH_LacI"/>
</dbReference>
<evidence type="ECO:0000256" key="2">
    <source>
        <dbReference type="ARBA" id="ARBA00023125"/>
    </source>
</evidence>
<keyword evidence="1" id="KW-0805">Transcription regulation</keyword>
<dbReference type="PROSITE" id="PS50943">
    <property type="entry name" value="HTH_CROC1"/>
    <property type="match status" value="1"/>
</dbReference>